<dbReference type="Proteomes" id="UP000190750">
    <property type="component" value="Unassembled WGS sequence"/>
</dbReference>
<comment type="caution">
    <text evidence="9">Lacks conserved residue(s) required for the propagation of feature annotation.</text>
</comment>
<comment type="pathway">
    <text evidence="9">Metabolic intermediate biosynthesis; acetyl-CoA biosynthesis; acetyl-CoA from acetate: step 1/2.</text>
</comment>
<comment type="function">
    <text evidence="9">Catalyzes the formation of acetyl phosphate from acetate and ATP. Can also catalyze the reverse reaction.</text>
</comment>
<evidence type="ECO:0000256" key="2">
    <source>
        <dbReference type="ARBA" id="ARBA00022490"/>
    </source>
</evidence>
<keyword evidence="8 9" id="KW-0460">Magnesium</keyword>
<dbReference type="PRINTS" id="PR00471">
    <property type="entry name" value="ACETATEKNASE"/>
</dbReference>
<feature type="binding site" evidence="9">
    <location>
        <position position="103"/>
    </location>
    <ligand>
        <name>substrate</name>
    </ligand>
</feature>
<evidence type="ECO:0000256" key="5">
    <source>
        <dbReference type="ARBA" id="ARBA00022741"/>
    </source>
</evidence>
<feature type="binding site" evidence="9">
    <location>
        <begin position="338"/>
        <end position="342"/>
    </location>
    <ligand>
        <name>ATP</name>
        <dbReference type="ChEBI" id="CHEBI:30616"/>
    </ligand>
</feature>
<dbReference type="GO" id="GO:0006083">
    <property type="term" value="P:acetate metabolic process"/>
    <property type="evidence" value="ECO:0007669"/>
    <property type="project" value="TreeGrafter"/>
</dbReference>
<dbReference type="PIRSF" id="PIRSF000722">
    <property type="entry name" value="Acetate_prop_kin"/>
    <property type="match status" value="1"/>
</dbReference>
<dbReference type="GO" id="GO:0008776">
    <property type="term" value="F:acetate kinase activity"/>
    <property type="evidence" value="ECO:0007669"/>
    <property type="project" value="UniProtKB-UniRule"/>
</dbReference>
<dbReference type="SUPFAM" id="SSF53067">
    <property type="entry name" value="Actin-like ATPase domain"/>
    <property type="match status" value="2"/>
</dbReference>
<keyword evidence="5 9" id="KW-0547">Nucleotide-binding</keyword>
<dbReference type="InterPro" id="IPR023865">
    <property type="entry name" value="Aliphatic_acid_kinase_CS"/>
</dbReference>
<feature type="binding site" evidence="9">
    <location>
        <begin position="218"/>
        <end position="222"/>
    </location>
    <ligand>
        <name>ATP</name>
        <dbReference type="ChEBI" id="CHEBI:30616"/>
    </ligand>
</feature>
<comment type="subcellular location">
    <subcellularLocation>
        <location evidence="9">Cytoplasm</location>
    </subcellularLocation>
</comment>
<feature type="active site" description="Proton donor/acceptor" evidence="9">
    <location>
        <position position="160"/>
    </location>
</feature>
<evidence type="ECO:0000313" key="12">
    <source>
        <dbReference type="Proteomes" id="UP000190750"/>
    </source>
</evidence>
<dbReference type="EMBL" id="MTJN01000002">
    <property type="protein sequence ID" value="OOV07610.1"/>
    <property type="molecule type" value="Genomic_DNA"/>
</dbReference>
<evidence type="ECO:0000313" key="11">
    <source>
        <dbReference type="EMBL" id="OOV07610.1"/>
    </source>
</evidence>
<dbReference type="EC" id="2.7.2.1" evidence="9"/>
<feature type="site" description="Transition state stabilizer" evidence="9">
    <location>
        <position position="191"/>
    </location>
</feature>
<dbReference type="AlphaFoldDB" id="A0A1T1AU38"/>
<evidence type="ECO:0000256" key="8">
    <source>
        <dbReference type="ARBA" id="ARBA00022842"/>
    </source>
</evidence>
<evidence type="ECO:0000256" key="4">
    <source>
        <dbReference type="ARBA" id="ARBA00022723"/>
    </source>
</evidence>
<accession>A0A1T1AU38</accession>
<keyword evidence="7 9" id="KW-0067">ATP-binding</keyword>
<dbReference type="HAMAP" id="MF_00020">
    <property type="entry name" value="Acetate_kinase"/>
    <property type="match status" value="1"/>
</dbReference>
<feature type="binding site" evidence="9">
    <location>
        <position position="17"/>
    </location>
    <ligand>
        <name>Mg(2+)</name>
        <dbReference type="ChEBI" id="CHEBI:18420"/>
    </ligand>
</feature>
<keyword evidence="6 9" id="KW-0418">Kinase</keyword>
<dbReference type="NCBIfam" id="TIGR00016">
    <property type="entry name" value="ackA"/>
    <property type="match status" value="1"/>
</dbReference>
<dbReference type="InterPro" id="IPR043129">
    <property type="entry name" value="ATPase_NBD"/>
</dbReference>
<dbReference type="UniPathway" id="UPA00340">
    <property type="reaction ID" value="UER00458"/>
</dbReference>
<feature type="site" description="Transition state stabilizer" evidence="9">
    <location>
        <position position="251"/>
    </location>
</feature>
<keyword evidence="12" id="KW-1185">Reference proteome</keyword>
<dbReference type="GO" id="GO:0005524">
    <property type="term" value="F:ATP binding"/>
    <property type="evidence" value="ECO:0007669"/>
    <property type="project" value="UniProtKB-KW"/>
</dbReference>
<sequence>MLADTVSAKQAAYLVLNAGSSSLKFSAFRQNAQGNDLETLLSGQISGIGSEARFEAKSADRRPLGAHTWDTKDSDNRDILLQYVLDWLGTTLGDYDIVAVGHRVVHGGMNLGQPMQVTPNLLDELDSLVPLAPLHQPHNVAPIRILAKNFPDLKQVACFDTAFHSTQPAMARHFGLPQALTDEGVCSYGFHGLSYEYVTSHLRETRPDLAQGHVVICHLGNGSSLCAVKGGQSMDTSMGFSVLNGVPMGTRSGSIDPGVLFYLMREKSMGLEALEDLLYRQSGLLGISGISNDMKVLQESSEPAAQKAVDLFCFRVAKEVAAMAASMGGLDALVFTAGIGENSPEIRAAVVQQLAWLGVKVDAAANAKKAYDISAADAKVPVFIVPTNEEKMIAKHTIRVLGHTLGQA</sequence>
<comment type="cofactor">
    <cofactor evidence="9">
        <name>Mg(2+)</name>
        <dbReference type="ChEBI" id="CHEBI:18420"/>
    </cofactor>
    <cofactor evidence="9">
        <name>Mn(2+)</name>
        <dbReference type="ChEBI" id="CHEBI:29035"/>
    </cofactor>
    <text evidence="9">Mg(2+). Can also accept Mn(2+).</text>
</comment>
<keyword evidence="3 9" id="KW-0808">Transferase</keyword>
<dbReference type="GO" id="GO:0006085">
    <property type="term" value="P:acetyl-CoA biosynthetic process"/>
    <property type="evidence" value="ECO:0007669"/>
    <property type="project" value="UniProtKB-UniRule"/>
</dbReference>
<dbReference type="GO" id="GO:0005829">
    <property type="term" value="C:cytosol"/>
    <property type="evidence" value="ECO:0007669"/>
    <property type="project" value="TreeGrafter"/>
</dbReference>
<comment type="similarity">
    <text evidence="1 9 10">Belongs to the acetokinase family.</text>
</comment>
<proteinExistence type="inferred from homology"/>
<dbReference type="PANTHER" id="PTHR21060:SF21">
    <property type="entry name" value="ACETATE KINASE"/>
    <property type="match status" value="1"/>
</dbReference>
<feature type="binding site" evidence="9">
    <location>
        <position position="24"/>
    </location>
    <ligand>
        <name>ATP</name>
        <dbReference type="ChEBI" id="CHEBI:30616"/>
    </ligand>
</feature>
<feature type="binding site" evidence="9">
    <location>
        <position position="389"/>
    </location>
    <ligand>
        <name>Mg(2+)</name>
        <dbReference type="ChEBI" id="CHEBI:18420"/>
    </ligand>
</feature>
<dbReference type="Pfam" id="PF00871">
    <property type="entry name" value="Acetate_kinase"/>
    <property type="match status" value="1"/>
</dbReference>
<evidence type="ECO:0000256" key="9">
    <source>
        <dbReference type="HAMAP-Rule" id="MF_00020"/>
    </source>
</evidence>
<dbReference type="InterPro" id="IPR004372">
    <property type="entry name" value="Ac/propionate_kinase"/>
</dbReference>
<dbReference type="STRING" id="28066.RF819_13480"/>
<gene>
    <name evidence="9" type="primary">ackA</name>
    <name evidence="11" type="ORF">RF819_13480</name>
</gene>
<keyword evidence="4 9" id="KW-0479">Metal-binding</keyword>
<dbReference type="Gene3D" id="3.30.420.40">
    <property type="match status" value="2"/>
</dbReference>
<evidence type="ECO:0000256" key="1">
    <source>
        <dbReference type="ARBA" id="ARBA00008748"/>
    </source>
</evidence>
<comment type="caution">
    <text evidence="11">The sequence shown here is derived from an EMBL/GenBank/DDBJ whole genome shotgun (WGS) entry which is preliminary data.</text>
</comment>
<dbReference type="RefSeq" id="WP_244899905.1">
    <property type="nucleotide sequence ID" value="NZ_MTJN01000002.1"/>
</dbReference>
<reference evidence="11 12" key="1">
    <citation type="submission" date="2017-01" db="EMBL/GenBank/DDBJ databases">
        <title>Genome sequencing of Rhodoferax fermentans JCM 7819.</title>
        <authorList>
            <person name="Kim Y.J."/>
            <person name="Farh M.E.-A."/>
            <person name="Yang D.-C."/>
        </authorList>
    </citation>
    <scope>NUCLEOTIDE SEQUENCE [LARGE SCALE GENOMIC DNA]</scope>
    <source>
        <strain evidence="11 12">JCM 7819</strain>
    </source>
</reference>
<keyword evidence="2 9" id="KW-0963">Cytoplasm</keyword>
<protein>
    <recommendedName>
        <fullName evidence="9">Acetate kinase</fullName>
        <ecNumber evidence="9">2.7.2.1</ecNumber>
    </recommendedName>
    <alternativeName>
        <fullName evidence="9">Acetokinase</fullName>
    </alternativeName>
</protein>
<comment type="catalytic activity">
    <reaction evidence="9">
        <text>acetate + ATP = acetyl phosphate + ADP</text>
        <dbReference type="Rhea" id="RHEA:11352"/>
        <dbReference type="ChEBI" id="CHEBI:22191"/>
        <dbReference type="ChEBI" id="CHEBI:30089"/>
        <dbReference type="ChEBI" id="CHEBI:30616"/>
        <dbReference type="ChEBI" id="CHEBI:456216"/>
        <dbReference type="EC" id="2.7.2.1"/>
    </reaction>
</comment>
<evidence type="ECO:0000256" key="7">
    <source>
        <dbReference type="ARBA" id="ARBA00022840"/>
    </source>
</evidence>
<dbReference type="GO" id="GO:0000287">
    <property type="term" value="F:magnesium ion binding"/>
    <property type="evidence" value="ECO:0007669"/>
    <property type="project" value="UniProtKB-UniRule"/>
</dbReference>
<name>A0A1T1AU38_RHOFE</name>
<evidence type="ECO:0000256" key="6">
    <source>
        <dbReference type="ARBA" id="ARBA00022777"/>
    </source>
</evidence>
<organism evidence="11 12">
    <name type="scientific">Rhodoferax fermentans</name>
    <dbReference type="NCBI Taxonomy" id="28066"/>
    <lineage>
        <taxon>Bacteria</taxon>
        <taxon>Pseudomonadati</taxon>
        <taxon>Pseudomonadota</taxon>
        <taxon>Betaproteobacteria</taxon>
        <taxon>Burkholderiales</taxon>
        <taxon>Comamonadaceae</taxon>
        <taxon>Rhodoferax</taxon>
    </lineage>
</organism>
<dbReference type="InterPro" id="IPR000890">
    <property type="entry name" value="Aliphatic_acid_kin_short-chain"/>
</dbReference>
<comment type="subunit">
    <text evidence="9">Homodimer.</text>
</comment>
<dbReference type="PANTHER" id="PTHR21060">
    <property type="entry name" value="ACETATE KINASE"/>
    <property type="match status" value="1"/>
</dbReference>
<dbReference type="PROSITE" id="PS01076">
    <property type="entry name" value="ACETATE_KINASE_2"/>
    <property type="match status" value="1"/>
</dbReference>
<evidence type="ECO:0000256" key="10">
    <source>
        <dbReference type="RuleBase" id="RU003835"/>
    </source>
</evidence>
<evidence type="ECO:0000256" key="3">
    <source>
        <dbReference type="ARBA" id="ARBA00022679"/>
    </source>
</evidence>